<accession>A0A0D2GRM2</accession>
<name>A0A0D2GRM2_9EURO</name>
<sequence>MVQTLPTFQWSASANADWQATAQMLSAGSISKGNMEISVPGRACAVNVVIIHCYFPVLRRQHYYKSTSISLRLTIAATQTGLKPTPRLSTLKPSIPEAAPRSVLQQISRINAQGTTRATSFSRLQIG</sequence>
<protein>
    <submittedName>
        <fullName evidence="1">Uncharacterized protein</fullName>
    </submittedName>
</protein>
<dbReference type="GeneID" id="27717909"/>
<dbReference type="VEuPathDB" id="FungiDB:Z520_12163"/>
<dbReference type="Proteomes" id="UP000053411">
    <property type="component" value="Unassembled WGS sequence"/>
</dbReference>
<proteinExistence type="predicted"/>
<evidence type="ECO:0000313" key="1">
    <source>
        <dbReference type="EMBL" id="KIX92170.1"/>
    </source>
</evidence>
<dbReference type="AlphaFoldDB" id="A0A0D2GRM2"/>
<reference evidence="1 2" key="1">
    <citation type="submission" date="2015-01" db="EMBL/GenBank/DDBJ databases">
        <title>The Genome Sequence of Fonsecaea multimorphosa CBS 102226.</title>
        <authorList>
            <consortium name="The Broad Institute Genomics Platform"/>
            <person name="Cuomo C."/>
            <person name="de Hoog S."/>
            <person name="Gorbushina A."/>
            <person name="Stielow B."/>
            <person name="Teixiera M."/>
            <person name="Abouelleil A."/>
            <person name="Chapman S.B."/>
            <person name="Priest M."/>
            <person name="Young S.K."/>
            <person name="Wortman J."/>
            <person name="Nusbaum C."/>
            <person name="Birren B."/>
        </authorList>
    </citation>
    <scope>NUCLEOTIDE SEQUENCE [LARGE SCALE GENOMIC DNA]</scope>
    <source>
        <strain evidence="1 2">CBS 102226</strain>
    </source>
</reference>
<dbReference type="RefSeq" id="XP_016626293.1">
    <property type="nucleotide sequence ID" value="XM_016782650.1"/>
</dbReference>
<organism evidence="1 2">
    <name type="scientific">Fonsecaea multimorphosa CBS 102226</name>
    <dbReference type="NCBI Taxonomy" id="1442371"/>
    <lineage>
        <taxon>Eukaryota</taxon>
        <taxon>Fungi</taxon>
        <taxon>Dikarya</taxon>
        <taxon>Ascomycota</taxon>
        <taxon>Pezizomycotina</taxon>
        <taxon>Eurotiomycetes</taxon>
        <taxon>Chaetothyriomycetidae</taxon>
        <taxon>Chaetothyriales</taxon>
        <taxon>Herpotrichiellaceae</taxon>
        <taxon>Fonsecaea</taxon>
    </lineage>
</organism>
<evidence type="ECO:0000313" key="2">
    <source>
        <dbReference type="Proteomes" id="UP000053411"/>
    </source>
</evidence>
<keyword evidence="2" id="KW-1185">Reference proteome</keyword>
<dbReference type="EMBL" id="KN848109">
    <property type="protein sequence ID" value="KIX92170.1"/>
    <property type="molecule type" value="Genomic_DNA"/>
</dbReference>
<gene>
    <name evidence="1" type="ORF">Z520_12163</name>
</gene>